<evidence type="ECO:0000313" key="6">
    <source>
        <dbReference type="Proteomes" id="UP001489004"/>
    </source>
</evidence>
<dbReference type="Gene3D" id="3.90.470.20">
    <property type="entry name" value="4'-phosphopantetheinyl transferase domain"/>
    <property type="match status" value="2"/>
</dbReference>
<gene>
    <name evidence="5" type="ORF">WJX72_001038</name>
</gene>
<dbReference type="GO" id="GO:0000287">
    <property type="term" value="F:magnesium ion binding"/>
    <property type="evidence" value="ECO:0007669"/>
    <property type="project" value="InterPro"/>
</dbReference>
<protein>
    <recommendedName>
        <fullName evidence="1">holo-[acyl-carrier-protein] synthase</fullName>
        <ecNumber evidence="1">2.7.8.7</ecNumber>
    </recommendedName>
</protein>
<keyword evidence="2" id="KW-0808">Transferase</keyword>
<evidence type="ECO:0000259" key="3">
    <source>
        <dbReference type="Pfam" id="PF01648"/>
    </source>
</evidence>
<proteinExistence type="predicted"/>
<keyword evidence="6" id="KW-1185">Reference proteome</keyword>
<evidence type="ECO:0000259" key="4">
    <source>
        <dbReference type="Pfam" id="PF22624"/>
    </source>
</evidence>
<dbReference type="InterPro" id="IPR050559">
    <property type="entry name" value="P-Pant_transferase_sf"/>
</dbReference>
<dbReference type="GO" id="GO:0019878">
    <property type="term" value="P:lysine biosynthetic process via aminoadipic acid"/>
    <property type="evidence" value="ECO:0007669"/>
    <property type="project" value="TreeGrafter"/>
</dbReference>
<dbReference type="PANTHER" id="PTHR12215:SF10">
    <property type="entry name" value="L-AMINOADIPATE-SEMIALDEHYDE DEHYDROGENASE-PHOSPHOPANTETHEINYL TRANSFERASE"/>
    <property type="match status" value="1"/>
</dbReference>
<feature type="domain" description="4'-phosphopantetheinyl transferase N-terminal" evidence="4">
    <location>
        <begin position="14"/>
        <end position="113"/>
    </location>
</feature>
<dbReference type="InterPro" id="IPR037143">
    <property type="entry name" value="4-PPantetheinyl_Trfase_dom_sf"/>
</dbReference>
<feature type="domain" description="4'-phosphopantetheinyl transferase" evidence="3">
    <location>
        <begin position="117"/>
        <end position="230"/>
    </location>
</feature>
<dbReference type="EMBL" id="JALJOR010000007">
    <property type="protein sequence ID" value="KAK9814129.1"/>
    <property type="molecule type" value="Genomic_DNA"/>
</dbReference>
<dbReference type="Pfam" id="PF22624">
    <property type="entry name" value="AASDHPPT_N"/>
    <property type="match status" value="1"/>
</dbReference>
<dbReference type="SUPFAM" id="SSF56214">
    <property type="entry name" value="4'-phosphopantetheinyl transferase"/>
    <property type="match status" value="2"/>
</dbReference>
<sequence>MASATLRWAVAVKRWEPHPEEWTFLLQLLPQEEVKQVETFKFVEDQKRALISRLLQRRCCQAVFGLRWDQVVIKRTKGRKPYLATPLPNKQYAPNFNFNVSHEGDYVALASEPLCLCGVDVAAPQQARAQRPAGFAALQKSYQRQLTLGEWATVRSLGPDEAAMDDMFRCIWSLKEAFVKARGDGLGFDLGRSEFTFPQGPKGSTAAVAVDGQPQSRWHFVIQQLGSAHWVSVARGPPDNAVDAYGEFTGTFHRPTLSDAEIQEALLAPAPPFMMLGVVDLVPEGLRDAYEAAGGDML</sequence>
<evidence type="ECO:0000256" key="2">
    <source>
        <dbReference type="ARBA" id="ARBA00022679"/>
    </source>
</evidence>
<dbReference type="EC" id="2.7.8.7" evidence="1"/>
<dbReference type="InterPro" id="IPR055066">
    <property type="entry name" value="AASDHPPT_N"/>
</dbReference>
<name>A0AAW1Q120_9CHLO</name>
<dbReference type="Pfam" id="PF01648">
    <property type="entry name" value="ACPS"/>
    <property type="match status" value="1"/>
</dbReference>
<dbReference type="GO" id="GO:0005829">
    <property type="term" value="C:cytosol"/>
    <property type="evidence" value="ECO:0007669"/>
    <property type="project" value="TreeGrafter"/>
</dbReference>
<dbReference type="InterPro" id="IPR008278">
    <property type="entry name" value="4-PPantetheinyl_Trfase_dom"/>
</dbReference>
<dbReference type="Proteomes" id="UP001489004">
    <property type="component" value="Unassembled WGS sequence"/>
</dbReference>
<evidence type="ECO:0000256" key="1">
    <source>
        <dbReference type="ARBA" id="ARBA00013172"/>
    </source>
</evidence>
<organism evidence="5 6">
    <name type="scientific">[Myrmecia] bisecta</name>
    <dbReference type="NCBI Taxonomy" id="41462"/>
    <lineage>
        <taxon>Eukaryota</taxon>
        <taxon>Viridiplantae</taxon>
        <taxon>Chlorophyta</taxon>
        <taxon>core chlorophytes</taxon>
        <taxon>Trebouxiophyceae</taxon>
        <taxon>Trebouxiales</taxon>
        <taxon>Trebouxiaceae</taxon>
        <taxon>Myrmecia</taxon>
    </lineage>
</organism>
<accession>A0AAW1Q120</accession>
<dbReference type="PANTHER" id="PTHR12215">
    <property type="entry name" value="PHOSPHOPANTETHEINE TRANSFERASE"/>
    <property type="match status" value="1"/>
</dbReference>
<comment type="caution">
    <text evidence="5">The sequence shown here is derived from an EMBL/GenBank/DDBJ whole genome shotgun (WGS) entry which is preliminary data.</text>
</comment>
<reference evidence="5 6" key="1">
    <citation type="journal article" date="2024" name="Nat. Commun.">
        <title>Phylogenomics reveals the evolutionary origins of lichenization in chlorophyte algae.</title>
        <authorList>
            <person name="Puginier C."/>
            <person name="Libourel C."/>
            <person name="Otte J."/>
            <person name="Skaloud P."/>
            <person name="Haon M."/>
            <person name="Grisel S."/>
            <person name="Petersen M."/>
            <person name="Berrin J.G."/>
            <person name="Delaux P.M."/>
            <person name="Dal Grande F."/>
            <person name="Keller J."/>
        </authorList>
    </citation>
    <scope>NUCLEOTIDE SEQUENCE [LARGE SCALE GENOMIC DNA]</scope>
    <source>
        <strain evidence="5 6">SAG 2043</strain>
    </source>
</reference>
<dbReference type="GO" id="GO:0008897">
    <property type="term" value="F:holo-[acyl-carrier-protein] synthase activity"/>
    <property type="evidence" value="ECO:0007669"/>
    <property type="project" value="UniProtKB-EC"/>
</dbReference>
<dbReference type="AlphaFoldDB" id="A0AAW1Q120"/>
<evidence type="ECO:0000313" key="5">
    <source>
        <dbReference type="EMBL" id="KAK9814129.1"/>
    </source>
</evidence>